<proteinExistence type="predicted"/>
<organism evidence="1 2">
    <name type="scientific">Nocardia uniformis</name>
    <dbReference type="NCBI Taxonomy" id="53432"/>
    <lineage>
        <taxon>Bacteria</taxon>
        <taxon>Bacillati</taxon>
        <taxon>Actinomycetota</taxon>
        <taxon>Actinomycetes</taxon>
        <taxon>Mycobacteriales</taxon>
        <taxon>Nocardiaceae</taxon>
        <taxon>Nocardia</taxon>
    </lineage>
</organism>
<gene>
    <name evidence="1" type="ORF">HLB23_39310</name>
</gene>
<protein>
    <submittedName>
        <fullName evidence="1">Uncharacterized protein</fullName>
    </submittedName>
</protein>
<evidence type="ECO:0000313" key="2">
    <source>
        <dbReference type="Proteomes" id="UP000586827"/>
    </source>
</evidence>
<dbReference type="EMBL" id="JABELX010000028">
    <property type="protein sequence ID" value="NNH75836.1"/>
    <property type="molecule type" value="Genomic_DNA"/>
</dbReference>
<accession>A0A849CD18</accession>
<name>A0A849CD18_9NOCA</name>
<comment type="caution">
    <text evidence="1">The sequence shown here is derived from an EMBL/GenBank/DDBJ whole genome shotgun (WGS) entry which is preliminary data.</text>
</comment>
<dbReference type="Proteomes" id="UP000586827">
    <property type="component" value="Unassembled WGS sequence"/>
</dbReference>
<reference evidence="1 2" key="1">
    <citation type="submission" date="2020-05" db="EMBL/GenBank/DDBJ databases">
        <title>MicrobeNet Type strains.</title>
        <authorList>
            <person name="Nicholson A.C."/>
        </authorList>
    </citation>
    <scope>NUCLEOTIDE SEQUENCE [LARGE SCALE GENOMIC DNA]</scope>
    <source>
        <strain evidence="1 2">JCM 3224</strain>
    </source>
</reference>
<evidence type="ECO:0000313" key="1">
    <source>
        <dbReference type="EMBL" id="NNH75836.1"/>
    </source>
</evidence>
<keyword evidence="2" id="KW-1185">Reference proteome</keyword>
<sequence>MTLSEQALVAARTAAQTAHDRCATARDALARSVDDEAAQLSTAIGQILAEMVGVEAQLAIYDRLITPHRKLSDAYDVAVEKEAILKDKLARKRSLEAELEERDVVLTALNEQLSHIIEQFRLPWARGRAQVDPDRLTPIVDGLPFAQRGGGSRTAVAVAYSLALATYSLENYAGMPGLLIIDSPQKNFGKNDHDQAVALRMYEWISRYLQANARRTGRHADFQVIIVDNHIPDDVRPEIPTIISFSSDTALLEDIPETV</sequence>
<dbReference type="AlphaFoldDB" id="A0A849CD18"/>